<keyword evidence="2" id="KW-1185">Reference proteome</keyword>
<sequence length="77" mass="9364">LNKKIIEGHNHDYIYSKKIHEKDDKIFRIFLSKSKLQRDYLREINEFDARDCAKDIKVFEISNKNARLKEKILKLKE</sequence>
<protein>
    <submittedName>
        <fullName evidence="1">42570_t:CDS:1</fullName>
    </submittedName>
</protein>
<evidence type="ECO:0000313" key="1">
    <source>
        <dbReference type="EMBL" id="CAG8837003.1"/>
    </source>
</evidence>
<accession>A0ABN7WNV2</accession>
<feature type="non-terminal residue" evidence="1">
    <location>
        <position position="1"/>
    </location>
</feature>
<name>A0ABN7WNV2_GIGMA</name>
<comment type="caution">
    <text evidence="1">The sequence shown here is derived from an EMBL/GenBank/DDBJ whole genome shotgun (WGS) entry which is preliminary data.</text>
</comment>
<proteinExistence type="predicted"/>
<dbReference type="Proteomes" id="UP000789901">
    <property type="component" value="Unassembled WGS sequence"/>
</dbReference>
<dbReference type="EMBL" id="CAJVQB010054860">
    <property type="protein sequence ID" value="CAG8837003.1"/>
    <property type="molecule type" value="Genomic_DNA"/>
</dbReference>
<reference evidence="1 2" key="1">
    <citation type="submission" date="2021-06" db="EMBL/GenBank/DDBJ databases">
        <authorList>
            <person name="Kallberg Y."/>
            <person name="Tangrot J."/>
            <person name="Rosling A."/>
        </authorList>
    </citation>
    <scope>NUCLEOTIDE SEQUENCE [LARGE SCALE GENOMIC DNA]</scope>
    <source>
        <strain evidence="1 2">120-4 pot B 10/14</strain>
    </source>
</reference>
<feature type="non-terminal residue" evidence="1">
    <location>
        <position position="77"/>
    </location>
</feature>
<evidence type="ECO:0000313" key="2">
    <source>
        <dbReference type="Proteomes" id="UP000789901"/>
    </source>
</evidence>
<gene>
    <name evidence="1" type="ORF">GMARGA_LOCUS33310</name>
</gene>
<organism evidence="1 2">
    <name type="scientific">Gigaspora margarita</name>
    <dbReference type="NCBI Taxonomy" id="4874"/>
    <lineage>
        <taxon>Eukaryota</taxon>
        <taxon>Fungi</taxon>
        <taxon>Fungi incertae sedis</taxon>
        <taxon>Mucoromycota</taxon>
        <taxon>Glomeromycotina</taxon>
        <taxon>Glomeromycetes</taxon>
        <taxon>Diversisporales</taxon>
        <taxon>Gigasporaceae</taxon>
        <taxon>Gigaspora</taxon>
    </lineage>
</organism>